<dbReference type="InterPro" id="IPR001789">
    <property type="entry name" value="Sig_transdc_resp-reg_receiver"/>
</dbReference>
<dbReference type="InterPro" id="IPR035965">
    <property type="entry name" value="PAS-like_dom_sf"/>
</dbReference>
<feature type="domain" description="Histidine kinase" evidence="6">
    <location>
        <begin position="369"/>
        <end position="585"/>
    </location>
</feature>
<dbReference type="Proteomes" id="UP000183868">
    <property type="component" value="Chromosome"/>
</dbReference>
<dbReference type="PRINTS" id="PR00344">
    <property type="entry name" value="BCTRLSENSOR"/>
</dbReference>
<dbReference type="Gene3D" id="1.10.287.130">
    <property type="match status" value="1"/>
</dbReference>
<dbReference type="PaxDb" id="880073-Calab_0321"/>
<feature type="domain" description="PAS" evidence="8">
    <location>
        <begin position="225"/>
        <end position="302"/>
    </location>
</feature>
<evidence type="ECO:0000256" key="4">
    <source>
        <dbReference type="PROSITE-ProRule" id="PRU00169"/>
    </source>
</evidence>
<dbReference type="HOGENOM" id="CLU_000445_114_51_0"/>
<keyword evidence="11" id="KW-0808">Transferase</keyword>
<dbReference type="InterPro" id="IPR011006">
    <property type="entry name" value="CheY-like_superfamily"/>
</dbReference>
<dbReference type="PROSITE" id="PS50113">
    <property type="entry name" value="PAC"/>
    <property type="match status" value="2"/>
</dbReference>
<reference evidence="11 12" key="1">
    <citation type="submission" date="2011-09" db="EMBL/GenBank/DDBJ databases">
        <title>The permanent draft genome of Caldithrix abyssi DSM 13497.</title>
        <authorList>
            <consortium name="US DOE Joint Genome Institute (JGI-PGF)"/>
            <person name="Lucas S."/>
            <person name="Han J."/>
            <person name="Lapidus A."/>
            <person name="Bruce D."/>
            <person name="Goodwin L."/>
            <person name="Pitluck S."/>
            <person name="Peters L."/>
            <person name="Kyrpides N."/>
            <person name="Mavromatis K."/>
            <person name="Ivanova N."/>
            <person name="Mikhailova N."/>
            <person name="Chertkov O."/>
            <person name="Detter J.C."/>
            <person name="Tapia R."/>
            <person name="Han C."/>
            <person name="Land M."/>
            <person name="Hauser L."/>
            <person name="Markowitz V."/>
            <person name="Cheng J.-F."/>
            <person name="Hugenholtz P."/>
            <person name="Woyke T."/>
            <person name="Wu D."/>
            <person name="Spring S."/>
            <person name="Brambilla E."/>
            <person name="Klenk H.-P."/>
            <person name="Eisen J.A."/>
        </authorList>
    </citation>
    <scope>NUCLEOTIDE SEQUENCE [LARGE SCALE GENOMIC DNA]</scope>
    <source>
        <strain evidence="11 12">DSM 13497</strain>
    </source>
</reference>
<dbReference type="PROSITE" id="PS50110">
    <property type="entry name" value="RESPONSE_REGULATORY"/>
    <property type="match status" value="1"/>
</dbReference>
<evidence type="ECO:0000313" key="12">
    <source>
        <dbReference type="Proteomes" id="UP000004671"/>
    </source>
</evidence>
<dbReference type="SMART" id="SM00387">
    <property type="entry name" value="HATPase_c"/>
    <property type="match status" value="1"/>
</dbReference>
<dbReference type="Proteomes" id="UP000004671">
    <property type="component" value="Chromosome"/>
</dbReference>
<feature type="domain" description="PAC" evidence="9">
    <location>
        <begin position="163"/>
        <end position="217"/>
    </location>
</feature>
<dbReference type="InterPro" id="IPR036890">
    <property type="entry name" value="HATPase_C_sf"/>
</dbReference>
<evidence type="ECO:0000256" key="2">
    <source>
        <dbReference type="ARBA" id="ARBA00012438"/>
    </source>
</evidence>
<dbReference type="SMART" id="SM00388">
    <property type="entry name" value="HisKA"/>
    <property type="match status" value="1"/>
</dbReference>
<dbReference type="Gene3D" id="3.30.565.10">
    <property type="entry name" value="Histidine kinase-like ATPase, C-terminal domain"/>
    <property type="match status" value="1"/>
</dbReference>
<dbReference type="InterPro" id="IPR001610">
    <property type="entry name" value="PAC"/>
</dbReference>
<feature type="modified residue" description="4-aspartylphosphate" evidence="4">
    <location>
        <position position="658"/>
    </location>
</feature>
<dbReference type="Gene3D" id="3.30.450.20">
    <property type="entry name" value="PAS domain"/>
    <property type="match status" value="2"/>
</dbReference>
<dbReference type="InterPro" id="IPR013655">
    <property type="entry name" value="PAS_fold_3"/>
</dbReference>
<dbReference type="STRING" id="880073.Cabys_3123"/>
<dbReference type="OrthoDB" id="9784397at2"/>
<keyword evidence="5" id="KW-0472">Membrane</keyword>
<accession>H1XPP6</accession>
<evidence type="ECO:0000256" key="5">
    <source>
        <dbReference type="SAM" id="Phobius"/>
    </source>
</evidence>
<comment type="catalytic activity">
    <reaction evidence="1">
        <text>ATP + protein L-histidine = ADP + protein N-phospho-L-histidine.</text>
        <dbReference type="EC" id="2.7.13.3"/>
    </reaction>
</comment>
<evidence type="ECO:0000256" key="3">
    <source>
        <dbReference type="ARBA" id="ARBA00022553"/>
    </source>
</evidence>
<dbReference type="InterPro" id="IPR003594">
    <property type="entry name" value="HATPase_dom"/>
</dbReference>
<dbReference type="NCBIfam" id="TIGR00229">
    <property type="entry name" value="sensory_box"/>
    <property type="match status" value="1"/>
</dbReference>
<dbReference type="SUPFAM" id="SSF52172">
    <property type="entry name" value="CheY-like"/>
    <property type="match status" value="1"/>
</dbReference>
<dbReference type="GO" id="GO:0000155">
    <property type="term" value="F:phosphorelay sensor kinase activity"/>
    <property type="evidence" value="ECO:0007669"/>
    <property type="project" value="InterPro"/>
</dbReference>
<evidence type="ECO:0000259" key="9">
    <source>
        <dbReference type="PROSITE" id="PS50113"/>
    </source>
</evidence>
<dbReference type="CDD" id="cd00130">
    <property type="entry name" value="PAS"/>
    <property type="match status" value="1"/>
</dbReference>
<evidence type="ECO:0000259" key="7">
    <source>
        <dbReference type="PROSITE" id="PS50110"/>
    </source>
</evidence>
<dbReference type="InParanoid" id="H1XPP6"/>
<keyword evidence="11" id="KW-0418">Kinase</keyword>
<organism evidence="11 12">
    <name type="scientific">Caldithrix abyssi DSM 13497</name>
    <dbReference type="NCBI Taxonomy" id="880073"/>
    <lineage>
        <taxon>Bacteria</taxon>
        <taxon>Pseudomonadati</taxon>
        <taxon>Calditrichota</taxon>
        <taxon>Calditrichia</taxon>
        <taxon>Calditrichales</taxon>
        <taxon>Calditrichaceae</taxon>
        <taxon>Caldithrix</taxon>
    </lineage>
</organism>
<keyword evidence="12" id="KW-1185">Reference proteome</keyword>
<dbReference type="EC" id="2.7.13.3" evidence="2"/>
<dbReference type="CDD" id="cd00082">
    <property type="entry name" value="HisKA"/>
    <property type="match status" value="1"/>
</dbReference>
<name>H1XPP6_CALAY</name>
<evidence type="ECO:0000313" key="11">
    <source>
        <dbReference type="EMBL" id="EHO39967.1"/>
    </source>
</evidence>
<evidence type="ECO:0000313" key="13">
    <source>
        <dbReference type="Proteomes" id="UP000183868"/>
    </source>
</evidence>
<dbReference type="Pfam" id="PF08447">
    <property type="entry name" value="PAS_3"/>
    <property type="match status" value="1"/>
</dbReference>
<keyword evidence="5" id="KW-0812">Transmembrane</keyword>
<dbReference type="InterPro" id="IPR005467">
    <property type="entry name" value="His_kinase_dom"/>
</dbReference>
<dbReference type="Pfam" id="PF02518">
    <property type="entry name" value="HATPase_c"/>
    <property type="match status" value="1"/>
</dbReference>
<dbReference type="SMART" id="SM00086">
    <property type="entry name" value="PAC"/>
    <property type="match status" value="1"/>
</dbReference>
<dbReference type="EMBL" id="CM001402">
    <property type="protein sequence ID" value="EHO39967.1"/>
    <property type="molecule type" value="Genomic_DNA"/>
</dbReference>
<evidence type="ECO:0000259" key="8">
    <source>
        <dbReference type="PROSITE" id="PS50112"/>
    </source>
</evidence>
<evidence type="ECO:0000313" key="10">
    <source>
        <dbReference type="EMBL" id="APF19871.1"/>
    </source>
</evidence>
<dbReference type="RefSeq" id="WP_006926874.1">
    <property type="nucleotide sequence ID" value="NZ_CM001402.1"/>
</dbReference>
<protein>
    <recommendedName>
        <fullName evidence="2">histidine kinase</fullName>
        <ecNumber evidence="2">2.7.13.3</ecNumber>
    </recommendedName>
</protein>
<dbReference type="SMART" id="SM00448">
    <property type="entry name" value="REC"/>
    <property type="match status" value="1"/>
</dbReference>
<evidence type="ECO:0000256" key="1">
    <source>
        <dbReference type="ARBA" id="ARBA00000085"/>
    </source>
</evidence>
<proteinExistence type="predicted"/>
<dbReference type="AlphaFoldDB" id="H1XPP6"/>
<dbReference type="Pfam" id="PF00512">
    <property type="entry name" value="HisKA"/>
    <property type="match status" value="1"/>
</dbReference>
<feature type="domain" description="PAC" evidence="9">
    <location>
        <begin position="305"/>
        <end position="356"/>
    </location>
</feature>
<dbReference type="SUPFAM" id="SSF55874">
    <property type="entry name" value="ATPase domain of HSP90 chaperone/DNA topoisomerase II/histidine kinase"/>
    <property type="match status" value="1"/>
</dbReference>
<dbReference type="InterPro" id="IPR000700">
    <property type="entry name" value="PAS-assoc_C"/>
</dbReference>
<dbReference type="Gene3D" id="3.40.50.2300">
    <property type="match status" value="1"/>
</dbReference>
<dbReference type="InterPro" id="IPR004358">
    <property type="entry name" value="Sig_transdc_His_kin-like_C"/>
</dbReference>
<dbReference type="Pfam" id="PF00072">
    <property type="entry name" value="Response_reg"/>
    <property type="match status" value="1"/>
</dbReference>
<dbReference type="PROSITE" id="PS50109">
    <property type="entry name" value="HIS_KIN"/>
    <property type="match status" value="1"/>
</dbReference>
<dbReference type="PANTHER" id="PTHR43065:SF42">
    <property type="entry name" value="TWO-COMPONENT SENSOR PPRA"/>
    <property type="match status" value="1"/>
</dbReference>
<evidence type="ECO:0000259" key="6">
    <source>
        <dbReference type="PROSITE" id="PS50109"/>
    </source>
</evidence>
<dbReference type="PANTHER" id="PTHR43065">
    <property type="entry name" value="SENSOR HISTIDINE KINASE"/>
    <property type="match status" value="1"/>
</dbReference>
<dbReference type="SMART" id="SM00091">
    <property type="entry name" value="PAS"/>
    <property type="match status" value="2"/>
</dbReference>
<keyword evidence="3 4" id="KW-0597">Phosphoprotein</keyword>
<dbReference type="PROSITE" id="PS50112">
    <property type="entry name" value="PAS"/>
    <property type="match status" value="1"/>
</dbReference>
<dbReference type="InterPro" id="IPR000014">
    <property type="entry name" value="PAS"/>
</dbReference>
<dbReference type="InterPro" id="IPR036097">
    <property type="entry name" value="HisK_dim/P_sf"/>
</dbReference>
<dbReference type="KEGG" id="caby:Cabys_3123"/>
<dbReference type="SUPFAM" id="SSF47384">
    <property type="entry name" value="Homodimeric domain of signal transducing histidine kinase"/>
    <property type="match status" value="1"/>
</dbReference>
<gene>
    <name evidence="10" type="ORF">Cabys_3123</name>
    <name evidence="11" type="ORF">Calab_0321</name>
</gene>
<sequence length="728" mass="82894" precursor="true">MNKRFTSFSFPAVFFFLLLTLCFSLLLAQEDVPAPGNRIKKQIEKIKNDTEITSQQLSQLKNKIALQKRYDLILNLIIFLTVINFLALYFYFNNKRRNWLFFNDILNSLNYPLFVFKADNHKIELANFAAEKNFPHKAYFEEIHDEEKLVIEEWLDRLINKRQAVMHEVARATPEGHIKYYQIYLYPLVNRRGKVAHIVEYWVDTTIQRRALERLLRSKQALEQSKQEFEKVISSIPDAIYSALVDKTGKILDSYYSPVIEKITGYPPSYFNGDKNNWSKIVHPEDLPELRSRNKRAFLEKQNETRTEYRIIHKDGSIRYIRSAVTLNFLENGLIRVDGVLMDVTEIKKTEMELMKIQKLESVGVLAGGIAHDFNNILTAILGNISLARMIAKDNAQIESRLVEAEKACLRAKDLTQQLLTFSKGGTPVKKATSLADMLKEATTFLLRGSNIKPEFEIPENLWLVDADEGQLAQVINNLVINAKQAMPNGGKLNIKAYNYFYDGRSDLPLKRGRYVCFLVEDHGVGIDEKSLQRIFDPYFTTKKTGTGLGLAVTFSIIKKHSGYITAQSKVGQGTTFYVYLPASDKKADKKKKTAETYSRLKGKVLLMDDEELILEIGKEILNNFGLNVALAKNGEEAVQIYVEALKKAQPFDLVILDLTIPGGMGGKETIKALQKVDQNVKAIVSSGYSTDPVMSNFASYGFKGMVIKPYRMSEMYTTVKSVLSDSN</sequence>
<dbReference type="SUPFAM" id="SSF55785">
    <property type="entry name" value="PYP-like sensor domain (PAS domain)"/>
    <property type="match status" value="2"/>
</dbReference>
<dbReference type="InterPro" id="IPR003661">
    <property type="entry name" value="HisK_dim/P_dom"/>
</dbReference>
<dbReference type="EMBL" id="CP018099">
    <property type="protein sequence ID" value="APF19871.1"/>
    <property type="molecule type" value="Genomic_DNA"/>
</dbReference>
<feature type="domain" description="Response regulatory" evidence="7">
    <location>
        <begin position="604"/>
        <end position="724"/>
    </location>
</feature>
<reference evidence="10 13" key="2">
    <citation type="submission" date="2016-11" db="EMBL/GenBank/DDBJ databases">
        <title>Genomic analysis of Caldithrix abyssi and proposal of a novel bacterial phylum Caldithrichaeota.</title>
        <authorList>
            <person name="Kublanov I."/>
            <person name="Sigalova O."/>
            <person name="Gavrilov S."/>
            <person name="Lebedinsky A."/>
            <person name="Ivanova N."/>
            <person name="Daum C."/>
            <person name="Reddy T."/>
            <person name="Klenk H.P."/>
            <person name="Goker M."/>
            <person name="Reva O."/>
            <person name="Miroshnichenko M."/>
            <person name="Kyprides N."/>
            <person name="Woyke T."/>
            <person name="Gelfand M."/>
        </authorList>
    </citation>
    <scope>NUCLEOTIDE SEQUENCE [LARGE SCALE GENOMIC DNA]</scope>
    <source>
        <strain evidence="10 13">LF13</strain>
    </source>
</reference>
<keyword evidence="5" id="KW-1133">Transmembrane helix</keyword>
<dbReference type="eggNOG" id="COG4191">
    <property type="taxonomic scope" value="Bacteria"/>
</dbReference>
<feature type="transmembrane region" description="Helical" evidence="5">
    <location>
        <begin position="72"/>
        <end position="92"/>
    </location>
</feature>